<evidence type="ECO:0000256" key="1">
    <source>
        <dbReference type="SAM" id="MobiDB-lite"/>
    </source>
</evidence>
<organism evidence="2 3">
    <name type="scientific">Vanilla planifolia</name>
    <name type="common">Vanilla</name>
    <dbReference type="NCBI Taxonomy" id="51239"/>
    <lineage>
        <taxon>Eukaryota</taxon>
        <taxon>Viridiplantae</taxon>
        <taxon>Streptophyta</taxon>
        <taxon>Embryophyta</taxon>
        <taxon>Tracheophyta</taxon>
        <taxon>Spermatophyta</taxon>
        <taxon>Magnoliopsida</taxon>
        <taxon>Liliopsida</taxon>
        <taxon>Asparagales</taxon>
        <taxon>Orchidaceae</taxon>
        <taxon>Vanilloideae</taxon>
        <taxon>Vanilleae</taxon>
        <taxon>Vanilla</taxon>
    </lineage>
</organism>
<evidence type="ECO:0000313" key="2">
    <source>
        <dbReference type="EMBL" id="KAG0478097.1"/>
    </source>
</evidence>
<sequence length="141" mass="15300">MAMIDQVLGAALGGLNNCERPIANKYREGKMKKTLKRESKSAEIVGRKQMGLAVRLTRMQNVNDGLPHGSRELDHPAIAQPSPHTPFVENRWCGDRRLAPSGVPCGTACIDDGDGSSADETTDQKCDMLASRRVKWPEGAG</sequence>
<evidence type="ECO:0000313" key="3">
    <source>
        <dbReference type="Proteomes" id="UP000639772"/>
    </source>
</evidence>
<protein>
    <submittedName>
        <fullName evidence="2">Uncharacterized protein</fullName>
    </submittedName>
</protein>
<dbReference type="EMBL" id="JADCNM010000006">
    <property type="protein sequence ID" value="KAG0478097.1"/>
    <property type="molecule type" value="Genomic_DNA"/>
</dbReference>
<gene>
    <name evidence="2" type="ORF">HPP92_012816</name>
</gene>
<reference evidence="2 3" key="1">
    <citation type="journal article" date="2020" name="Nat. Food">
        <title>A phased Vanilla planifolia genome enables genetic improvement of flavour and production.</title>
        <authorList>
            <person name="Hasing T."/>
            <person name="Tang H."/>
            <person name="Brym M."/>
            <person name="Khazi F."/>
            <person name="Huang T."/>
            <person name="Chambers A.H."/>
        </authorList>
    </citation>
    <scope>NUCLEOTIDE SEQUENCE [LARGE SCALE GENOMIC DNA]</scope>
    <source>
        <tissue evidence="2">Leaf</tissue>
    </source>
</reference>
<name>A0A835R0R2_VANPL</name>
<dbReference type="Proteomes" id="UP000639772">
    <property type="component" value="Chromosome 6"/>
</dbReference>
<dbReference type="AlphaFoldDB" id="A0A835R0R2"/>
<feature type="region of interest" description="Disordered" evidence="1">
    <location>
        <begin position="62"/>
        <end position="85"/>
    </location>
</feature>
<accession>A0A835R0R2</accession>
<comment type="caution">
    <text evidence="2">The sequence shown here is derived from an EMBL/GenBank/DDBJ whole genome shotgun (WGS) entry which is preliminary data.</text>
</comment>
<dbReference type="OrthoDB" id="1302636at2759"/>
<proteinExistence type="predicted"/>